<dbReference type="InterPro" id="IPR007312">
    <property type="entry name" value="Phosphoesterase"/>
</dbReference>
<dbReference type="PANTHER" id="PTHR31956:SF1">
    <property type="entry name" value="NON-SPECIFIC PHOSPHOLIPASE C1"/>
    <property type="match status" value="1"/>
</dbReference>
<dbReference type="Pfam" id="PF04185">
    <property type="entry name" value="Phosphoesterase"/>
    <property type="match status" value="1"/>
</dbReference>
<sequence>MIIVYDEWGGFMEHVAPPVKPVSSAEAALGNDGRLGFRVPCMLLGPRVRANYVSRYPFDPSSIHQLLAWRFGLDPLGVRASDSTTFNMAYALDFTDPARTDAPAIAVTQGTFGSACSNISTATSGASGIAQLDKSQLVPNTAISAPGGRFAELRTKADALGFPAPK</sequence>
<dbReference type="Gene3D" id="3.40.720.10">
    <property type="entry name" value="Alkaline Phosphatase, subunit A"/>
    <property type="match status" value="1"/>
</dbReference>
<accession>A0A6J4ZSV0</accession>
<dbReference type="EMBL" id="CADIKB010000001">
    <property type="protein sequence ID" value="CAB3642055.1"/>
    <property type="molecule type" value="Genomic_DNA"/>
</dbReference>
<evidence type="ECO:0008006" key="4">
    <source>
        <dbReference type="Google" id="ProtNLM"/>
    </source>
</evidence>
<organism evidence="2 3">
    <name type="scientific">Paraburkholderia phenoliruptrix</name>
    <dbReference type="NCBI Taxonomy" id="252970"/>
    <lineage>
        <taxon>Bacteria</taxon>
        <taxon>Pseudomonadati</taxon>
        <taxon>Pseudomonadota</taxon>
        <taxon>Betaproteobacteria</taxon>
        <taxon>Burkholderiales</taxon>
        <taxon>Burkholderiaceae</taxon>
        <taxon>Paraburkholderia</taxon>
    </lineage>
</organism>
<protein>
    <recommendedName>
        <fullName evidence="4">Phospholipase C</fullName>
    </recommendedName>
</protein>
<dbReference type="PANTHER" id="PTHR31956">
    <property type="entry name" value="NON-SPECIFIC PHOSPHOLIPASE C4-RELATED"/>
    <property type="match status" value="1"/>
</dbReference>
<name>A0A6J4ZSV0_9BURK</name>
<dbReference type="AlphaFoldDB" id="A0A6J4ZSV0"/>
<proteinExistence type="predicted"/>
<evidence type="ECO:0000313" key="3">
    <source>
        <dbReference type="Proteomes" id="UP000494249"/>
    </source>
</evidence>
<dbReference type="Proteomes" id="UP000494249">
    <property type="component" value="Unassembled WGS sequence"/>
</dbReference>
<dbReference type="InterPro" id="IPR017850">
    <property type="entry name" value="Alkaline_phosphatase_core_sf"/>
</dbReference>
<keyword evidence="1" id="KW-0378">Hydrolase</keyword>
<evidence type="ECO:0000313" key="2">
    <source>
        <dbReference type="EMBL" id="CAB3642055.1"/>
    </source>
</evidence>
<gene>
    <name evidence="2" type="ORF">LMG22037_00372</name>
</gene>
<dbReference type="GO" id="GO:0042578">
    <property type="term" value="F:phosphoric ester hydrolase activity"/>
    <property type="evidence" value="ECO:0007669"/>
    <property type="project" value="UniProtKB-ARBA"/>
</dbReference>
<reference evidence="2 3" key="1">
    <citation type="submission" date="2020-04" db="EMBL/GenBank/DDBJ databases">
        <authorList>
            <person name="De Canck E."/>
        </authorList>
    </citation>
    <scope>NUCLEOTIDE SEQUENCE [LARGE SCALE GENOMIC DNA]</scope>
    <source>
        <strain evidence="2 3">LMG 22037</strain>
    </source>
</reference>
<evidence type="ECO:0000256" key="1">
    <source>
        <dbReference type="ARBA" id="ARBA00022801"/>
    </source>
</evidence>